<feature type="region of interest" description="Disordered" evidence="1">
    <location>
        <begin position="24"/>
        <end position="48"/>
    </location>
</feature>
<proteinExistence type="predicted"/>
<organism evidence="2 3">
    <name type="scientific">Punica granatum</name>
    <name type="common">Pomegranate</name>
    <dbReference type="NCBI Taxonomy" id="22663"/>
    <lineage>
        <taxon>Eukaryota</taxon>
        <taxon>Viridiplantae</taxon>
        <taxon>Streptophyta</taxon>
        <taxon>Embryophyta</taxon>
        <taxon>Tracheophyta</taxon>
        <taxon>Spermatophyta</taxon>
        <taxon>Magnoliopsida</taxon>
        <taxon>eudicotyledons</taxon>
        <taxon>Gunneridae</taxon>
        <taxon>Pentapetalae</taxon>
        <taxon>rosids</taxon>
        <taxon>malvids</taxon>
        <taxon>Myrtales</taxon>
        <taxon>Lythraceae</taxon>
        <taxon>Punica</taxon>
    </lineage>
</organism>
<dbReference type="AlphaFoldDB" id="A0A2I0JWS8"/>
<feature type="region of interest" description="Disordered" evidence="1">
    <location>
        <begin position="136"/>
        <end position="161"/>
    </location>
</feature>
<accession>A0A2I0JWS8</accession>
<dbReference type="EMBL" id="PGOL01001168">
    <property type="protein sequence ID" value="PKI60330.1"/>
    <property type="molecule type" value="Genomic_DNA"/>
</dbReference>
<comment type="caution">
    <text evidence="2">The sequence shown here is derived from an EMBL/GenBank/DDBJ whole genome shotgun (WGS) entry which is preliminary data.</text>
</comment>
<reference evidence="2 3" key="1">
    <citation type="submission" date="2017-11" db="EMBL/GenBank/DDBJ databases">
        <title>De-novo sequencing of pomegranate (Punica granatum L.) genome.</title>
        <authorList>
            <person name="Akparov Z."/>
            <person name="Amiraslanov A."/>
            <person name="Hajiyeva S."/>
            <person name="Abbasov M."/>
            <person name="Kaur K."/>
            <person name="Hamwieh A."/>
            <person name="Solovyev V."/>
            <person name="Salamov A."/>
            <person name="Braich B."/>
            <person name="Kosarev P."/>
            <person name="Mahmoud A."/>
            <person name="Hajiyev E."/>
            <person name="Babayeva S."/>
            <person name="Izzatullayeva V."/>
            <person name="Mammadov A."/>
            <person name="Mammadov A."/>
            <person name="Sharifova S."/>
            <person name="Ojaghi J."/>
            <person name="Eynullazada K."/>
            <person name="Bayramov B."/>
            <person name="Abdulazimova A."/>
            <person name="Shahmuradov I."/>
        </authorList>
    </citation>
    <scope>NUCLEOTIDE SEQUENCE [LARGE SCALE GENOMIC DNA]</scope>
    <source>
        <strain evidence="3">cv. AG2017</strain>
        <tissue evidence="2">Leaf</tissue>
    </source>
</reference>
<protein>
    <submittedName>
        <fullName evidence="2">Uncharacterized protein</fullName>
    </submittedName>
</protein>
<evidence type="ECO:0000256" key="1">
    <source>
        <dbReference type="SAM" id="MobiDB-lite"/>
    </source>
</evidence>
<keyword evidence="3" id="KW-1185">Reference proteome</keyword>
<evidence type="ECO:0000313" key="2">
    <source>
        <dbReference type="EMBL" id="PKI60330.1"/>
    </source>
</evidence>
<evidence type="ECO:0000313" key="3">
    <source>
        <dbReference type="Proteomes" id="UP000233551"/>
    </source>
</evidence>
<gene>
    <name evidence="2" type="ORF">CRG98_019266</name>
</gene>
<sequence length="278" mass="30134">MGNSKELFEKFLQATRSRFSGLSIRIHPTPGRSSNAGDGGGIQTDRPTDDRRYMIRGIYLYIKYYYGLDGLGGGNVPVAAGVFVEAAAGGEDDEADVDVAEDGELPALLDEPVPALRERHLPAVLVLDPLQLHLAPPRPPPFRPRRRSRLPGGRVGGGGSWSGEDGVVGGWWFRFIAAMGERASEGVRGRVGTEKGAGLSPSALLPKALFVEGDLVMSWVGAPLLANPPPIEVIDVVRAYRRPRIRGGSCRGRPFPRFKRSRRRPHDPTIQFKVVGGL</sequence>
<name>A0A2I0JWS8_PUNGR</name>
<dbReference type="Proteomes" id="UP000233551">
    <property type="component" value="Unassembled WGS sequence"/>
</dbReference>